<organism evidence="2 3">
    <name type="scientific">Pelosinus baikalensis</name>
    <dbReference type="NCBI Taxonomy" id="2892015"/>
    <lineage>
        <taxon>Bacteria</taxon>
        <taxon>Bacillati</taxon>
        <taxon>Bacillota</taxon>
        <taxon>Negativicutes</taxon>
        <taxon>Selenomonadales</taxon>
        <taxon>Sporomusaceae</taxon>
        <taxon>Pelosinus</taxon>
    </lineage>
</organism>
<evidence type="ECO:0000313" key="2">
    <source>
        <dbReference type="EMBL" id="MCC5463745.1"/>
    </source>
</evidence>
<keyword evidence="1" id="KW-0472">Membrane</keyword>
<feature type="transmembrane region" description="Helical" evidence="1">
    <location>
        <begin position="51"/>
        <end position="69"/>
    </location>
</feature>
<reference evidence="2" key="1">
    <citation type="submission" date="2021-11" db="EMBL/GenBank/DDBJ databases">
        <title>Description of a new species Pelosinus isolated from the bottom sediments of Lake Baikal.</title>
        <authorList>
            <person name="Zakharyuk A."/>
        </authorList>
    </citation>
    <scope>NUCLEOTIDE SEQUENCE</scope>
    <source>
        <strain evidence="2">Bkl1</strain>
    </source>
</reference>
<comment type="caution">
    <text evidence="2">The sequence shown here is derived from an EMBL/GenBank/DDBJ whole genome shotgun (WGS) entry which is preliminary data.</text>
</comment>
<dbReference type="RefSeq" id="WP_229533295.1">
    <property type="nucleotide sequence ID" value="NZ_JAJHJB010000001.1"/>
</dbReference>
<gene>
    <name evidence="2" type="ORF">LMF89_00025</name>
</gene>
<evidence type="ECO:0000256" key="1">
    <source>
        <dbReference type="SAM" id="Phobius"/>
    </source>
</evidence>
<accession>A0ABS8HKP9</accession>
<keyword evidence="1" id="KW-0812">Transmembrane</keyword>
<proteinExistence type="predicted"/>
<feature type="transmembrane region" description="Helical" evidence="1">
    <location>
        <begin position="26"/>
        <end position="45"/>
    </location>
</feature>
<dbReference type="Proteomes" id="UP001165492">
    <property type="component" value="Unassembled WGS sequence"/>
</dbReference>
<keyword evidence="3" id="KW-1185">Reference proteome</keyword>
<dbReference type="Gene3D" id="1.10.1760.20">
    <property type="match status" value="1"/>
</dbReference>
<sequence>MVLHIFSDREETGHNGNTRHDVNWNYCRLLAIGSYIFIPVGVMPIPLQMVFVLLSGVIFGTRLGVISVIV</sequence>
<dbReference type="EMBL" id="JAJHJB010000001">
    <property type="protein sequence ID" value="MCC5463745.1"/>
    <property type="molecule type" value="Genomic_DNA"/>
</dbReference>
<name>A0ABS8HKP9_9FIRM</name>
<keyword evidence="1" id="KW-1133">Transmembrane helix</keyword>
<protein>
    <submittedName>
        <fullName evidence="2">Uncharacterized protein</fullName>
    </submittedName>
</protein>
<evidence type="ECO:0000313" key="3">
    <source>
        <dbReference type="Proteomes" id="UP001165492"/>
    </source>
</evidence>